<feature type="transmembrane region" description="Helical" evidence="7">
    <location>
        <begin position="322"/>
        <end position="339"/>
    </location>
</feature>
<dbReference type="InterPro" id="IPR017900">
    <property type="entry name" value="4Fe4S_Fe_S_CS"/>
</dbReference>
<evidence type="ECO:0000313" key="9">
    <source>
        <dbReference type="EMBL" id="MBO8471654.1"/>
    </source>
</evidence>
<keyword evidence="2" id="KW-1003">Cell membrane</keyword>
<dbReference type="Gene3D" id="3.30.70.20">
    <property type="match status" value="1"/>
</dbReference>
<evidence type="ECO:0000256" key="6">
    <source>
        <dbReference type="ARBA" id="ARBA00023136"/>
    </source>
</evidence>
<keyword evidence="7" id="KW-1133">Transmembrane helix</keyword>
<dbReference type="Pfam" id="PF12801">
    <property type="entry name" value="Fer4_5"/>
    <property type="match status" value="2"/>
</dbReference>
<evidence type="ECO:0000256" key="2">
    <source>
        <dbReference type="ARBA" id="ARBA00022475"/>
    </source>
</evidence>
<feature type="domain" description="4Fe-4S ferredoxin-type" evidence="8">
    <location>
        <begin position="286"/>
        <end position="307"/>
    </location>
</feature>
<protein>
    <submittedName>
        <fullName evidence="9">4Fe-4S binding protein</fullName>
    </submittedName>
</protein>
<feature type="transmembrane region" description="Helical" evidence="7">
    <location>
        <begin position="127"/>
        <end position="147"/>
    </location>
</feature>
<feature type="domain" description="4Fe-4S ferredoxin-type" evidence="8">
    <location>
        <begin position="253"/>
        <end position="284"/>
    </location>
</feature>
<feature type="transmembrane region" description="Helical" evidence="7">
    <location>
        <begin position="12"/>
        <end position="32"/>
    </location>
</feature>
<dbReference type="GO" id="GO:0046872">
    <property type="term" value="F:metal ion binding"/>
    <property type="evidence" value="ECO:0007669"/>
    <property type="project" value="UniProtKB-KW"/>
</dbReference>
<dbReference type="GO" id="GO:0051536">
    <property type="term" value="F:iron-sulfur cluster binding"/>
    <property type="evidence" value="ECO:0007669"/>
    <property type="project" value="UniProtKB-KW"/>
</dbReference>
<proteinExistence type="predicted"/>
<evidence type="ECO:0000256" key="4">
    <source>
        <dbReference type="ARBA" id="ARBA00023004"/>
    </source>
</evidence>
<feature type="transmembrane region" description="Helical" evidence="7">
    <location>
        <begin position="167"/>
        <end position="192"/>
    </location>
</feature>
<dbReference type="PROSITE" id="PS00198">
    <property type="entry name" value="4FE4S_FER_1"/>
    <property type="match status" value="1"/>
</dbReference>
<reference evidence="9" key="2">
    <citation type="journal article" date="2021" name="PeerJ">
        <title>Extensive microbial diversity within the chicken gut microbiome revealed by metagenomics and culture.</title>
        <authorList>
            <person name="Gilroy R."/>
            <person name="Ravi A."/>
            <person name="Getino M."/>
            <person name="Pursley I."/>
            <person name="Horton D.L."/>
            <person name="Alikhan N.F."/>
            <person name="Baker D."/>
            <person name="Gharbi K."/>
            <person name="Hall N."/>
            <person name="Watson M."/>
            <person name="Adriaenssens E.M."/>
            <person name="Foster-Nyarko E."/>
            <person name="Jarju S."/>
            <person name="Secka A."/>
            <person name="Antonio M."/>
            <person name="Oren A."/>
            <person name="Chaudhuri R.R."/>
            <person name="La Ragione R."/>
            <person name="Hildebrand F."/>
            <person name="Pallen M.J."/>
        </authorList>
    </citation>
    <scope>NUCLEOTIDE SEQUENCE</scope>
    <source>
        <strain evidence="9">B2-22910</strain>
    </source>
</reference>
<dbReference type="PROSITE" id="PS51379">
    <property type="entry name" value="4FE4S_FER_2"/>
    <property type="match status" value="2"/>
</dbReference>
<keyword evidence="7" id="KW-0812">Transmembrane</keyword>
<reference evidence="9" key="1">
    <citation type="submission" date="2020-10" db="EMBL/GenBank/DDBJ databases">
        <authorList>
            <person name="Gilroy R."/>
        </authorList>
    </citation>
    <scope>NUCLEOTIDE SEQUENCE</scope>
    <source>
        <strain evidence="9">B2-22910</strain>
    </source>
</reference>
<keyword evidence="5" id="KW-0411">Iron-sulfur</keyword>
<dbReference type="Pfam" id="PF13187">
    <property type="entry name" value="Fer4_9"/>
    <property type="match status" value="1"/>
</dbReference>
<evidence type="ECO:0000256" key="5">
    <source>
        <dbReference type="ARBA" id="ARBA00023014"/>
    </source>
</evidence>
<dbReference type="InterPro" id="IPR052378">
    <property type="entry name" value="NosR_regulator"/>
</dbReference>
<name>A0A9D9IHL3_9BACT</name>
<evidence type="ECO:0000313" key="10">
    <source>
        <dbReference type="Proteomes" id="UP000823603"/>
    </source>
</evidence>
<dbReference type="EMBL" id="JADIMB010000113">
    <property type="protein sequence ID" value="MBO8471654.1"/>
    <property type="molecule type" value="Genomic_DNA"/>
</dbReference>
<dbReference type="InterPro" id="IPR017896">
    <property type="entry name" value="4Fe4S_Fe-S-bd"/>
</dbReference>
<evidence type="ECO:0000256" key="3">
    <source>
        <dbReference type="ARBA" id="ARBA00022723"/>
    </source>
</evidence>
<organism evidence="9 10">
    <name type="scientific">Candidatus Cryptobacteroides faecavium</name>
    <dbReference type="NCBI Taxonomy" id="2840762"/>
    <lineage>
        <taxon>Bacteria</taxon>
        <taxon>Pseudomonadati</taxon>
        <taxon>Bacteroidota</taxon>
        <taxon>Bacteroidia</taxon>
        <taxon>Bacteroidales</taxon>
        <taxon>Candidatus Cryptobacteroides</taxon>
    </lineage>
</organism>
<keyword evidence="4" id="KW-0408">Iron</keyword>
<evidence type="ECO:0000256" key="7">
    <source>
        <dbReference type="SAM" id="Phobius"/>
    </source>
</evidence>
<keyword evidence="6 7" id="KW-0472">Membrane</keyword>
<sequence length="667" mass="75310">MDRKSVILKNWPKYLLQWGVLAALVAVLTGLFPSEEPADPEAYCPVGGLQALTTYLVNGSLPCSMTTLQIMMGVALAAAVILFSKLFCGYLCPLGTVQDLLRKLRNLLHVKSVNIRNGSVADKVLRIVKYVLLFWIFYMTATTSELFCKNLDPYYAVATGFKGEITLWMSVVSLTLVVLGAFFVDMFWCRYICPLGAVSNSLKFWVWAAVLVGVYYVLGLAGLELPWWLVFGLFCLMGYLLEILNARPKLQILHVMKDSSRCIHCGRCTERCPYHIDVNTWDGGPVNSVDCTLCGECVAVCPVKALHNGVCRSGRPTVLKKMVPAVLTAVLVAAGMWAGSKFELPTIDMTWGIVQRSDDGTEKYLVDPESLRTLTVENLRSVKCYGSSMAFKAKVEKVRGVHGVKTFVGHHRVEILYDPAVVTPEKIQEEIYTPSLFRVQTPDIASVDSVKVMTVRTENMYDRMDLNFLGLQMRESGRKIYGLESEFACPLIVRVYMDPSESPDKAWFKEMVEKDKLVLGTKEYDLDYRFEGLEDTVSYMSAKDYVRKMFSPFKAEFKSRVVENEGKPQFIYKIADRNYEKIIVKRNMPFLSNHLSRNEGVIGVYLDLDEDFMPAIMVRYAAPMTAEKLWGLMTMDTWTITYSENDVREVPAKLGFKTPGVEKPYVE</sequence>
<keyword evidence="3" id="KW-0479">Metal-binding</keyword>
<accession>A0A9D9IHL3</accession>
<comment type="subcellular location">
    <subcellularLocation>
        <location evidence="1">Cell membrane</location>
    </subcellularLocation>
</comment>
<feature type="transmembrane region" description="Helical" evidence="7">
    <location>
        <begin position="227"/>
        <end position="246"/>
    </location>
</feature>
<dbReference type="Proteomes" id="UP000823603">
    <property type="component" value="Unassembled WGS sequence"/>
</dbReference>
<evidence type="ECO:0000256" key="1">
    <source>
        <dbReference type="ARBA" id="ARBA00004236"/>
    </source>
</evidence>
<evidence type="ECO:0000259" key="8">
    <source>
        <dbReference type="PROSITE" id="PS51379"/>
    </source>
</evidence>
<dbReference type="AlphaFoldDB" id="A0A9D9IHL3"/>
<dbReference type="SUPFAM" id="SSF54862">
    <property type="entry name" value="4Fe-4S ferredoxins"/>
    <property type="match status" value="1"/>
</dbReference>
<gene>
    <name evidence="9" type="ORF">IAB82_07680</name>
</gene>
<feature type="transmembrane region" description="Helical" evidence="7">
    <location>
        <begin position="204"/>
        <end position="221"/>
    </location>
</feature>
<comment type="caution">
    <text evidence="9">The sequence shown here is derived from an EMBL/GenBank/DDBJ whole genome shotgun (WGS) entry which is preliminary data.</text>
</comment>
<dbReference type="GO" id="GO:0005886">
    <property type="term" value="C:plasma membrane"/>
    <property type="evidence" value="ECO:0007669"/>
    <property type="project" value="UniProtKB-SubCell"/>
</dbReference>
<feature type="transmembrane region" description="Helical" evidence="7">
    <location>
        <begin position="70"/>
        <end position="92"/>
    </location>
</feature>
<dbReference type="PANTHER" id="PTHR30224">
    <property type="entry name" value="ELECTRON TRANSPORT PROTEIN"/>
    <property type="match status" value="1"/>
</dbReference>
<dbReference type="PANTHER" id="PTHR30224:SF4">
    <property type="entry name" value="ELECTRON TRANSPORT PROTEIN YCCM-RELATED"/>
    <property type="match status" value="1"/>
</dbReference>